<feature type="region of interest" description="Disordered" evidence="6">
    <location>
        <begin position="136"/>
        <end position="175"/>
    </location>
</feature>
<dbReference type="EMBL" id="KZ988732">
    <property type="protein sequence ID" value="RKP11663.1"/>
    <property type="molecule type" value="Genomic_DNA"/>
</dbReference>
<name>A0A4P9XYY4_9FUNG</name>
<dbReference type="GO" id="GO:0008237">
    <property type="term" value="F:metallopeptidase activity"/>
    <property type="evidence" value="ECO:0007669"/>
    <property type="project" value="UniProtKB-KW"/>
</dbReference>
<evidence type="ECO:0000259" key="8">
    <source>
        <dbReference type="Pfam" id="PF07504"/>
    </source>
</evidence>
<protein>
    <recommendedName>
        <fullName evidence="8">FTP domain-containing protein</fullName>
    </recommendedName>
</protein>
<dbReference type="OrthoDB" id="3227768at2759"/>
<dbReference type="Proteomes" id="UP000267251">
    <property type="component" value="Unassembled WGS sequence"/>
</dbReference>
<keyword evidence="3" id="KW-0378">Hydrolase</keyword>
<dbReference type="GO" id="GO:0046872">
    <property type="term" value="F:metal ion binding"/>
    <property type="evidence" value="ECO:0007669"/>
    <property type="project" value="UniProtKB-KW"/>
</dbReference>
<evidence type="ECO:0000256" key="7">
    <source>
        <dbReference type="SAM" id="SignalP"/>
    </source>
</evidence>
<feature type="region of interest" description="Disordered" evidence="6">
    <location>
        <begin position="34"/>
        <end position="64"/>
    </location>
</feature>
<evidence type="ECO:0000256" key="5">
    <source>
        <dbReference type="ARBA" id="ARBA00023049"/>
    </source>
</evidence>
<feature type="chain" id="PRO_5020998081" description="FTP domain-containing protein" evidence="7">
    <location>
        <begin position="19"/>
        <end position="246"/>
    </location>
</feature>
<evidence type="ECO:0000313" key="10">
    <source>
        <dbReference type="Proteomes" id="UP000267251"/>
    </source>
</evidence>
<dbReference type="Pfam" id="PF07504">
    <property type="entry name" value="FTP"/>
    <property type="match status" value="1"/>
</dbReference>
<feature type="compositionally biased region" description="Low complexity" evidence="6">
    <location>
        <begin position="165"/>
        <end position="174"/>
    </location>
</feature>
<proteinExistence type="predicted"/>
<sequence length="246" mass="26554">MPLYYPLILSLIFPLTVASSIQVSSFGPDLRDRIYTTSPPSSPAHPVTAQGAHPLNDTTRPNQSSPIEEALRFIQDTLHVPPTSLRLTDHTISNHTGVIHLHFRQILDNLDIINANVNINLTPDYVVLSYGSSLHAPSQASAPRGKGTVSGQGVIPHIPPSHRWSSSASSSSSSTPTLAIQALGHHLNRPLNISTLHERTISSSSAGPHPSSQEYVIAGVPYALEAPKVQQAYIRTSSENVLPVWQ</sequence>
<keyword evidence="7" id="KW-0732">Signal</keyword>
<keyword evidence="1" id="KW-0645">Protease</keyword>
<reference evidence="10" key="1">
    <citation type="journal article" date="2018" name="Nat. Microbiol.">
        <title>Leveraging single-cell genomics to expand the fungal tree of life.</title>
        <authorList>
            <person name="Ahrendt S.R."/>
            <person name="Quandt C.A."/>
            <person name="Ciobanu D."/>
            <person name="Clum A."/>
            <person name="Salamov A."/>
            <person name="Andreopoulos B."/>
            <person name="Cheng J.F."/>
            <person name="Woyke T."/>
            <person name="Pelin A."/>
            <person name="Henrissat B."/>
            <person name="Reynolds N.K."/>
            <person name="Benny G.L."/>
            <person name="Smith M.E."/>
            <person name="James T.Y."/>
            <person name="Grigoriev I.V."/>
        </authorList>
    </citation>
    <scope>NUCLEOTIDE SEQUENCE [LARGE SCALE GENOMIC DNA]</scope>
</reference>
<evidence type="ECO:0000256" key="4">
    <source>
        <dbReference type="ARBA" id="ARBA00022833"/>
    </source>
</evidence>
<evidence type="ECO:0000256" key="2">
    <source>
        <dbReference type="ARBA" id="ARBA00022723"/>
    </source>
</evidence>
<feature type="non-terminal residue" evidence="9">
    <location>
        <position position="246"/>
    </location>
</feature>
<evidence type="ECO:0000313" key="9">
    <source>
        <dbReference type="EMBL" id="RKP11663.1"/>
    </source>
</evidence>
<keyword evidence="4" id="KW-0862">Zinc</keyword>
<dbReference type="PANTHER" id="PTHR33478">
    <property type="entry name" value="EXTRACELLULAR METALLOPROTEINASE MEP"/>
    <property type="match status" value="1"/>
</dbReference>
<accession>A0A4P9XYY4</accession>
<evidence type="ECO:0000256" key="3">
    <source>
        <dbReference type="ARBA" id="ARBA00022801"/>
    </source>
</evidence>
<keyword evidence="10" id="KW-1185">Reference proteome</keyword>
<gene>
    <name evidence="9" type="ORF">BJ684DRAFT_17765</name>
</gene>
<dbReference type="AlphaFoldDB" id="A0A4P9XYY4"/>
<organism evidence="9 10">
    <name type="scientific">Piptocephalis cylindrospora</name>
    <dbReference type="NCBI Taxonomy" id="1907219"/>
    <lineage>
        <taxon>Eukaryota</taxon>
        <taxon>Fungi</taxon>
        <taxon>Fungi incertae sedis</taxon>
        <taxon>Zoopagomycota</taxon>
        <taxon>Zoopagomycotina</taxon>
        <taxon>Zoopagomycetes</taxon>
        <taxon>Zoopagales</taxon>
        <taxon>Piptocephalidaceae</taxon>
        <taxon>Piptocephalis</taxon>
    </lineage>
</organism>
<keyword evidence="2" id="KW-0479">Metal-binding</keyword>
<evidence type="ECO:0000256" key="6">
    <source>
        <dbReference type="SAM" id="MobiDB-lite"/>
    </source>
</evidence>
<keyword evidence="5" id="KW-0482">Metalloprotease</keyword>
<feature type="domain" description="FTP" evidence="8">
    <location>
        <begin position="85"/>
        <end position="134"/>
    </location>
</feature>
<evidence type="ECO:0000256" key="1">
    <source>
        <dbReference type="ARBA" id="ARBA00022670"/>
    </source>
</evidence>
<feature type="signal peptide" evidence="7">
    <location>
        <begin position="1"/>
        <end position="18"/>
    </location>
</feature>
<dbReference type="PANTHER" id="PTHR33478:SF1">
    <property type="entry name" value="EXTRACELLULAR METALLOPROTEINASE MEP"/>
    <property type="match status" value="1"/>
</dbReference>
<dbReference type="GO" id="GO:0006508">
    <property type="term" value="P:proteolysis"/>
    <property type="evidence" value="ECO:0007669"/>
    <property type="project" value="UniProtKB-KW"/>
</dbReference>
<dbReference type="InterPro" id="IPR011096">
    <property type="entry name" value="FTP_domain"/>
</dbReference>
<dbReference type="InterPro" id="IPR050371">
    <property type="entry name" value="Fungal_virulence_M36"/>
</dbReference>